<feature type="transmembrane region" description="Helical" evidence="6">
    <location>
        <begin position="288"/>
        <end position="308"/>
    </location>
</feature>
<evidence type="ECO:0000256" key="3">
    <source>
        <dbReference type="ARBA" id="ARBA00022989"/>
    </source>
</evidence>
<evidence type="ECO:0000313" key="8">
    <source>
        <dbReference type="Proteomes" id="UP001519460"/>
    </source>
</evidence>
<evidence type="ECO:0008006" key="9">
    <source>
        <dbReference type="Google" id="ProtNLM"/>
    </source>
</evidence>
<name>A0ABD0JQP1_9CAEN</name>
<dbReference type="GO" id="GO:0016020">
    <property type="term" value="C:membrane"/>
    <property type="evidence" value="ECO:0007669"/>
    <property type="project" value="UniProtKB-SubCell"/>
</dbReference>
<feature type="compositionally biased region" description="Low complexity" evidence="5">
    <location>
        <begin position="385"/>
        <end position="400"/>
    </location>
</feature>
<dbReference type="InterPro" id="IPR005178">
    <property type="entry name" value="Ostalpha/TMEM184C"/>
</dbReference>
<evidence type="ECO:0000256" key="2">
    <source>
        <dbReference type="ARBA" id="ARBA00022692"/>
    </source>
</evidence>
<protein>
    <recommendedName>
        <fullName evidence="9">Transmembrane protein 184C</fullName>
    </recommendedName>
</protein>
<dbReference type="AlphaFoldDB" id="A0ABD0JQP1"/>
<organism evidence="7 8">
    <name type="scientific">Batillaria attramentaria</name>
    <dbReference type="NCBI Taxonomy" id="370345"/>
    <lineage>
        <taxon>Eukaryota</taxon>
        <taxon>Metazoa</taxon>
        <taxon>Spiralia</taxon>
        <taxon>Lophotrochozoa</taxon>
        <taxon>Mollusca</taxon>
        <taxon>Gastropoda</taxon>
        <taxon>Caenogastropoda</taxon>
        <taxon>Sorbeoconcha</taxon>
        <taxon>Cerithioidea</taxon>
        <taxon>Batillariidae</taxon>
        <taxon>Batillaria</taxon>
    </lineage>
</organism>
<dbReference type="SMART" id="SM01417">
    <property type="entry name" value="Solute_trans_a"/>
    <property type="match status" value="1"/>
</dbReference>
<evidence type="ECO:0000256" key="1">
    <source>
        <dbReference type="ARBA" id="ARBA00004141"/>
    </source>
</evidence>
<comment type="caution">
    <text evidence="7">The sequence shown here is derived from an EMBL/GenBank/DDBJ whole genome shotgun (WGS) entry which is preliminary data.</text>
</comment>
<evidence type="ECO:0000256" key="6">
    <source>
        <dbReference type="SAM" id="Phobius"/>
    </source>
</evidence>
<reference evidence="7 8" key="1">
    <citation type="journal article" date="2023" name="Sci. Data">
        <title>Genome assembly of the Korean intertidal mud-creeper Batillaria attramentaria.</title>
        <authorList>
            <person name="Patra A.K."/>
            <person name="Ho P.T."/>
            <person name="Jun S."/>
            <person name="Lee S.J."/>
            <person name="Kim Y."/>
            <person name="Won Y.J."/>
        </authorList>
    </citation>
    <scope>NUCLEOTIDE SEQUENCE [LARGE SCALE GENOMIC DNA]</scope>
    <source>
        <strain evidence="7">Wonlab-2016</strain>
    </source>
</reference>
<dbReference type="PANTHER" id="PTHR23423">
    <property type="entry name" value="ORGANIC SOLUTE TRANSPORTER-RELATED"/>
    <property type="match status" value="1"/>
</dbReference>
<feature type="transmembrane region" description="Helical" evidence="6">
    <location>
        <begin position="207"/>
        <end position="229"/>
    </location>
</feature>
<keyword evidence="3 6" id="KW-1133">Transmembrane helix</keyword>
<feature type="compositionally biased region" description="Basic and acidic residues" evidence="5">
    <location>
        <begin position="470"/>
        <end position="480"/>
    </location>
</feature>
<comment type="subcellular location">
    <subcellularLocation>
        <location evidence="1">Membrane</location>
        <topology evidence="1">Multi-pass membrane protein</topology>
    </subcellularLocation>
</comment>
<feature type="transmembrane region" description="Helical" evidence="6">
    <location>
        <begin position="46"/>
        <end position="68"/>
    </location>
</feature>
<evidence type="ECO:0000256" key="5">
    <source>
        <dbReference type="SAM" id="MobiDB-lite"/>
    </source>
</evidence>
<accession>A0ABD0JQP1</accession>
<proteinExistence type="predicted"/>
<feature type="region of interest" description="Disordered" evidence="5">
    <location>
        <begin position="449"/>
        <end position="489"/>
    </location>
</feature>
<keyword evidence="2 6" id="KW-0812">Transmembrane</keyword>
<feature type="transmembrane region" description="Helical" evidence="6">
    <location>
        <begin position="12"/>
        <end position="34"/>
    </location>
</feature>
<keyword evidence="8" id="KW-1185">Reference proteome</keyword>
<keyword evidence="4 6" id="KW-0472">Membrane</keyword>
<feature type="transmembrane region" description="Helical" evidence="6">
    <location>
        <begin position="250"/>
        <end position="268"/>
    </location>
</feature>
<feature type="transmembrane region" description="Helical" evidence="6">
    <location>
        <begin position="80"/>
        <end position="98"/>
    </location>
</feature>
<evidence type="ECO:0000313" key="7">
    <source>
        <dbReference type="EMBL" id="KAK7476950.1"/>
    </source>
</evidence>
<feature type="region of interest" description="Disordered" evidence="5">
    <location>
        <begin position="359"/>
        <end position="402"/>
    </location>
</feature>
<dbReference type="Proteomes" id="UP001519460">
    <property type="component" value="Unassembled WGS sequence"/>
</dbReference>
<dbReference type="EMBL" id="JACVVK020000361">
    <property type="protein sequence ID" value="KAK7476950.1"/>
    <property type="molecule type" value="Genomic_DNA"/>
</dbReference>
<gene>
    <name evidence="7" type="ORF">BaRGS_00031809</name>
</gene>
<sequence length="517" mass="59071">MDFLRRWRQWIRPLCFTLYFICLLIALPLCIIELNRTGAPDHVQAWFIGGVFVMLALPISFWGILQHLVYFTRPNLQRHIIRVLWMVPIYAMNAWFALRFPSAAIYLDTARECYEAYVIYNFMRYLLNFLHDEHPDLEQLLENKPRVKHIIPFCCLPAWPSGRVFLNRCKHGVLQYTVVRPAMTVIAFLTELAGKYDEGDFNFSSSWSYIVVINNVSQIWAMYCLVLFYKGTKEELAPLKPVPKFLCVKAVVFVSFWQSTLIAALAKLDVIPKNGTWVFYHDVNEVATGLQDFLICIEMFLAAIAHYYSFSHRPYIDMAADQRNCCESFFSMWDVRDVRDDVMDHARYISKGVQKLSRGKLNSGTSERTPLLASPDTPVMVNRDSSSALTSTPSTPPVVVEPRLLAPGNYDTLSISETDWERSTETFHVKSETPSMNNYIEFSASAEVTAPERHEQNGEASDGCVVDTQTEERRNEDGDRGQTVAGTACQDSNVTDTLRRDACADLQESDDSNTVRA</sequence>
<dbReference type="Pfam" id="PF03619">
    <property type="entry name" value="Solute_trans_a"/>
    <property type="match status" value="1"/>
</dbReference>
<evidence type="ECO:0000256" key="4">
    <source>
        <dbReference type="ARBA" id="ARBA00023136"/>
    </source>
</evidence>